<dbReference type="RefSeq" id="WP_184627372.1">
    <property type="nucleotide sequence ID" value="NZ_JACHCC010000010.1"/>
</dbReference>
<dbReference type="Proteomes" id="UP000521017">
    <property type="component" value="Unassembled WGS sequence"/>
</dbReference>
<protein>
    <recommendedName>
        <fullName evidence="3">FHA domain-containing protein</fullName>
    </recommendedName>
</protein>
<dbReference type="Gene3D" id="2.60.200.20">
    <property type="match status" value="1"/>
</dbReference>
<evidence type="ECO:0008006" key="3">
    <source>
        <dbReference type="Google" id="ProtNLM"/>
    </source>
</evidence>
<name>A0A7X0MLL6_9SPHI</name>
<comment type="caution">
    <text evidence="1">The sequence shown here is derived from an EMBL/GenBank/DDBJ whole genome shotgun (WGS) entry which is preliminary data.</text>
</comment>
<accession>A0A7X0MLL6</accession>
<proteinExistence type="predicted"/>
<dbReference type="EMBL" id="JACHCC010000010">
    <property type="protein sequence ID" value="MBB6501528.1"/>
    <property type="molecule type" value="Genomic_DNA"/>
</dbReference>
<organism evidence="1 2">
    <name type="scientific">Pedobacter cryoconitis</name>
    <dbReference type="NCBI Taxonomy" id="188932"/>
    <lineage>
        <taxon>Bacteria</taxon>
        <taxon>Pseudomonadati</taxon>
        <taxon>Bacteroidota</taxon>
        <taxon>Sphingobacteriia</taxon>
        <taxon>Sphingobacteriales</taxon>
        <taxon>Sphingobacteriaceae</taxon>
        <taxon>Pedobacter</taxon>
    </lineage>
</organism>
<gene>
    <name evidence="1" type="ORF">HDF25_003703</name>
</gene>
<reference evidence="1 2" key="1">
    <citation type="submission" date="2020-08" db="EMBL/GenBank/DDBJ databases">
        <title>Genomic Encyclopedia of Type Strains, Phase IV (KMG-V): Genome sequencing to study the core and pangenomes of soil and plant-associated prokaryotes.</title>
        <authorList>
            <person name="Whitman W."/>
        </authorList>
    </citation>
    <scope>NUCLEOTIDE SEQUENCE [LARGE SCALE GENOMIC DNA]</scope>
    <source>
        <strain evidence="1 2">M2T3</strain>
    </source>
</reference>
<dbReference type="AlphaFoldDB" id="A0A7X0MLL6"/>
<sequence length="271" mass="30052">MFDFFKKNKAETPLDAKGLREAILQLIKESLQQLDGGEGKQLKAIQLFVNAGAEELFMYETALYSAEPEKFKEEVQRIADNFALNLPQDWKMEVNYVSELPAGVIRAGGIKAGLVLKNAGLQTQTGIVSKAYLKVITGKAEQEQYSIEPGSKRVNIGREATVQGVDGTYRINGIAFPTEAQDSNKYISRQHAHLEWDKEASCFKLYADEGGVPPGNKTKIKFASDESLHKLNSTQIGYTLNDGDQIILADVAVLEFKLTEDKTFNLNNLLT</sequence>
<evidence type="ECO:0000313" key="1">
    <source>
        <dbReference type="EMBL" id="MBB6501528.1"/>
    </source>
</evidence>
<evidence type="ECO:0000313" key="2">
    <source>
        <dbReference type="Proteomes" id="UP000521017"/>
    </source>
</evidence>